<evidence type="ECO:0000313" key="3">
    <source>
        <dbReference type="EMBL" id="MDX5929665.1"/>
    </source>
</evidence>
<name>A0AAW9DL17_ACIAO</name>
<reference evidence="3 4" key="1">
    <citation type="submission" date="2023-11" db="EMBL/GenBank/DDBJ databases">
        <title>MicrobeMod: A computational toolkit for identifying prokaryotic methylation and restriction-modification with nanopore sequencing.</title>
        <authorList>
            <person name="Crits-Christoph A."/>
            <person name="Kang S.C."/>
            <person name="Lee H."/>
            <person name="Ostrov N."/>
        </authorList>
    </citation>
    <scope>NUCLEOTIDE SEQUENCE [LARGE SCALE GENOMIC DNA]</scope>
    <source>
        <strain evidence="3 4">DSMZ 700</strain>
    </source>
</reference>
<dbReference type="Proteomes" id="UP001279553">
    <property type="component" value="Unassembled WGS sequence"/>
</dbReference>
<dbReference type="EMBL" id="JAWXYB010000016">
    <property type="protein sequence ID" value="MDX5929656.1"/>
    <property type="molecule type" value="Genomic_DNA"/>
</dbReference>
<protein>
    <recommendedName>
        <fullName evidence="5">Mobilization protein</fullName>
    </recommendedName>
</protein>
<organism evidence="3 4">
    <name type="scientific">Acidiphilium acidophilum</name>
    <name type="common">Thiobacillus acidophilus</name>
    <dbReference type="NCBI Taxonomy" id="76588"/>
    <lineage>
        <taxon>Bacteria</taxon>
        <taxon>Pseudomonadati</taxon>
        <taxon>Pseudomonadota</taxon>
        <taxon>Alphaproteobacteria</taxon>
        <taxon>Acetobacterales</taxon>
        <taxon>Acidocellaceae</taxon>
        <taxon>Acidiphilium</taxon>
    </lineage>
</organism>
<evidence type="ECO:0000313" key="2">
    <source>
        <dbReference type="EMBL" id="MDX5929656.1"/>
    </source>
</evidence>
<dbReference type="AlphaFoldDB" id="A0AAW9DL17"/>
<proteinExistence type="predicted"/>
<evidence type="ECO:0000256" key="1">
    <source>
        <dbReference type="SAM" id="Coils"/>
    </source>
</evidence>
<feature type="coiled-coil region" evidence="1">
    <location>
        <begin position="2"/>
        <end position="29"/>
    </location>
</feature>
<sequence length="95" mass="10466">MAKTIDQQIADAEARLARLREKSRKKETRHKIIVGALVLSEASKDAKIAAWLLKQIDAKVTRDVDKTDIAPVVDDLRKVAASQNHQAASVEAAHE</sequence>
<evidence type="ECO:0000313" key="4">
    <source>
        <dbReference type="Proteomes" id="UP001279553"/>
    </source>
</evidence>
<gene>
    <name evidence="2" type="ORF">SIL87_02595</name>
    <name evidence="3" type="ORF">SIL87_02640</name>
</gene>
<comment type="caution">
    <text evidence="3">The sequence shown here is derived from an EMBL/GenBank/DDBJ whole genome shotgun (WGS) entry which is preliminary data.</text>
</comment>
<dbReference type="RefSeq" id="WP_319612694.1">
    <property type="nucleotide sequence ID" value="NZ_JAWXYB010000016.1"/>
</dbReference>
<dbReference type="EMBL" id="JAWXYB010000016">
    <property type="protein sequence ID" value="MDX5929665.1"/>
    <property type="molecule type" value="Genomic_DNA"/>
</dbReference>
<keyword evidence="4" id="KW-1185">Reference proteome</keyword>
<keyword evidence="1" id="KW-0175">Coiled coil</keyword>
<accession>A0AAW9DL17</accession>
<evidence type="ECO:0008006" key="5">
    <source>
        <dbReference type="Google" id="ProtNLM"/>
    </source>
</evidence>